<gene>
    <name evidence="3" type="ORF">SODALDRAFT_332969</name>
</gene>
<name>A0A3N2PVM0_SODAK</name>
<evidence type="ECO:0000313" key="3">
    <source>
        <dbReference type="EMBL" id="ROT38396.1"/>
    </source>
</evidence>
<reference evidence="3 4" key="1">
    <citation type="journal article" date="2018" name="Mol. Ecol.">
        <title>The obligate alkalophilic soda-lake fungus Sodiomyces alkalinus has shifted to a protein diet.</title>
        <authorList>
            <person name="Grum-Grzhimaylo A.A."/>
            <person name="Falkoski D.L."/>
            <person name="van den Heuvel J."/>
            <person name="Valero-Jimenez C.A."/>
            <person name="Min B."/>
            <person name="Choi I.G."/>
            <person name="Lipzen A."/>
            <person name="Daum C.G."/>
            <person name="Aanen D.K."/>
            <person name="Tsang A."/>
            <person name="Henrissat B."/>
            <person name="Bilanenko E.N."/>
            <person name="de Vries R.P."/>
            <person name="van Kan J.A.L."/>
            <person name="Grigoriev I.V."/>
            <person name="Debets A.J.M."/>
        </authorList>
    </citation>
    <scope>NUCLEOTIDE SEQUENCE [LARGE SCALE GENOMIC DNA]</scope>
    <source>
        <strain evidence="3 4">F11</strain>
    </source>
</reference>
<proteinExistence type="predicted"/>
<dbReference type="InterPro" id="IPR036869">
    <property type="entry name" value="J_dom_sf"/>
</dbReference>
<sequence>MAPKTCSKALSTNILNLFAGTHQSCPSSRLPFSSSGSSSVQRRKYAVINEGQTKSTDNPRDRCYSATFWPSHPNPTPYDIFALDRSTPYTKARFYDLVKLYHPDRHGHTQIHSHSHPHSHPHTHTHAQSPLSSATRLERYRLVILANDILSDPAKRRAYDACGAGWTHHHERDAVRDRTWRHHPDSAAHNATWEDWERWHARRRNGEEGGDKQQQQQPVFMSNAHFVALVLAAIAVGSALQASRARESATAVLGRREAIESEIGYTLARQKAERSGQGREERIERFLRDRENWAFGFAPRRYDEEPPGSSARRERASRHQNGG</sequence>
<feature type="compositionally biased region" description="Low complexity" evidence="1">
    <location>
        <begin position="24"/>
        <end position="39"/>
    </location>
</feature>
<dbReference type="OrthoDB" id="445556at2759"/>
<dbReference type="EMBL" id="ML119055">
    <property type="protein sequence ID" value="ROT38396.1"/>
    <property type="molecule type" value="Genomic_DNA"/>
</dbReference>
<dbReference type="PROSITE" id="PS50076">
    <property type="entry name" value="DNAJ_2"/>
    <property type="match status" value="1"/>
</dbReference>
<protein>
    <recommendedName>
        <fullName evidence="2">J domain-containing protein</fullName>
    </recommendedName>
</protein>
<evidence type="ECO:0000259" key="2">
    <source>
        <dbReference type="PROSITE" id="PS50076"/>
    </source>
</evidence>
<feature type="region of interest" description="Disordered" evidence="1">
    <location>
        <begin position="107"/>
        <end position="132"/>
    </location>
</feature>
<feature type="compositionally biased region" description="Basic residues" evidence="1">
    <location>
        <begin position="108"/>
        <end position="125"/>
    </location>
</feature>
<evidence type="ECO:0000256" key="1">
    <source>
        <dbReference type="SAM" id="MobiDB-lite"/>
    </source>
</evidence>
<feature type="domain" description="J" evidence="2">
    <location>
        <begin position="76"/>
        <end position="163"/>
    </location>
</feature>
<dbReference type="InterPro" id="IPR050817">
    <property type="entry name" value="DjlA_DnaK_co-chaperone"/>
</dbReference>
<feature type="region of interest" description="Disordered" evidence="1">
    <location>
        <begin position="297"/>
        <end position="323"/>
    </location>
</feature>
<dbReference type="PANTHER" id="PTHR24074">
    <property type="entry name" value="CO-CHAPERONE PROTEIN DJLA"/>
    <property type="match status" value="1"/>
</dbReference>
<evidence type="ECO:0000313" key="4">
    <source>
        <dbReference type="Proteomes" id="UP000272025"/>
    </source>
</evidence>
<accession>A0A3N2PVM0</accession>
<dbReference type="InterPro" id="IPR001623">
    <property type="entry name" value="DnaJ_domain"/>
</dbReference>
<keyword evidence="4" id="KW-1185">Reference proteome</keyword>
<dbReference type="Proteomes" id="UP000272025">
    <property type="component" value="Unassembled WGS sequence"/>
</dbReference>
<dbReference type="RefSeq" id="XP_028466202.1">
    <property type="nucleotide sequence ID" value="XM_028611842.1"/>
</dbReference>
<organism evidence="3 4">
    <name type="scientific">Sodiomyces alkalinus (strain CBS 110278 / VKM F-3762 / F11)</name>
    <name type="common">Alkaliphilic filamentous fungus</name>
    <dbReference type="NCBI Taxonomy" id="1314773"/>
    <lineage>
        <taxon>Eukaryota</taxon>
        <taxon>Fungi</taxon>
        <taxon>Dikarya</taxon>
        <taxon>Ascomycota</taxon>
        <taxon>Pezizomycotina</taxon>
        <taxon>Sordariomycetes</taxon>
        <taxon>Hypocreomycetidae</taxon>
        <taxon>Glomerellales</taxon>
        <taxon>Plectosphaerellaceae</taxon>
        <taxon>Sodiomyces</taxon>
    </lineage>
</organism>
<dbReference type="SUPFAM" id="SSF46565">
    <property type="entry name" value="Chaperone J-domain"/>
    <property type="match status" value="1"/>
</dbReference>
<dbReference type="STRING" id="1314773.A0A3N2PVM0"/>
<dbReference type="AlphaFoldDB" id="A0A3N2PVM0"/>
<dbReference type="Gene3D" id="1.10.287.110">
    <property type="entry name" value="DnaJ domain"/>
    <property type="match status" value="1"/>
</dbReference>
<dbReference type="GeneID" id="39580320"/>
<feature type="region of interest" description="Disordered" evidence="1">
    <location>
        <begin position="24"/>
        <end position="43"/>
    </location>
</feature>